<dbReference type="AlphaFoldDB" id="A0A3R7LKL9"/>
<feature type="domain" description="ParB-like N-terminal" evidence="1">
    <location>
        <begin position="26"/>
        <end position="118"/>
    </location>
</feature>
<dbReference type="Pfam" id="PF02195">
    <property type="entry name" value="ParB_N"/>
    <property type="match status" value="1"/>
</dbReference>
<evidence type="ECO:0000259" key="1">
    <source>
        <dbReference type="SMART" id="SM00470"/>
    </source>
</evidence>
<protein>
    <recommendedName>
        <fullName evidence="1">ParB-like N-terminal domain-containing protein</fullName>
    </recommendedName>
</protein>
<dbReference type="Gene3D" id="3.90.1530.10">
    <property type="entry name" value="Conserved hypothetical protein from pyrococcus furiosus pfu- 392566-001, ParB domain"/>
    <property type="match status" value="1"/>
</dbReference>
<evidence type="ECO:0000313" key="3">
    <source>
        <dbReference type="Proteomes" id="UP000238137"/>
    </source>
</evidence>
<gene>
    <name evidence="2" type="ORF">A7A09_008835</name>
</gene>
<accession>A0A3R7LKL9</accession>
<organism evidence="2 3">
    <name type="scientific">Paracoccus methylarcula</name>
    <dbReference type="NCBI Taxonomy" id="72022"/>
    <lineage>
        <taxon>Bacteria</taxon>
        <taxon>Pseudomonadati</taxon>
        <taxon>Pseudomonadota</taxon>
        <taxon>Alphaproteobacteria</taxon>
        <taxon>Rhodobacterales</taxon>
        <taxon>Paracoccaceae</taxon>
        <taxon>Paracoccus</taxon>
    </lineage>
</organism>
<dbReference type="Proteomes" id="UP000238137">
    <property type="component" value="Unassembled WGS sequence"/>
</dbReference>
<dbReference type="InterPro" id="IPR036086">
    <property type="entry name" value="ParB/Sulfiredoxin_sf"/>
</dbReference>
<dbReference type="SMART" id="SM00470">
    <property type="entry name" value="ParB"/>
    <property type="match status" value="1"/>
</dbReference>
<dbReference type="OrthoDB" id="4545778at2"/>
<comment type="caution">
    <text evidence="2">The sequence shown here is derived from an EMBL/GenBank/DDBJ whole genome shotgun (WGS) entry which is preliminary data.</text>
</comment>
<proteinExistence type="predicted"/>
<dbReference type="RefSeq" id="WP_106691035.1">
    <property type="nucleotide sequence ID" value="NZ_PXNQ02000004.1"/>
</dbReference>
<dbReference type="InterPro" id="IPR003115">
    <property type="entry name" value="ParB_N"/>
</dbReference>
<evidence type="ECO:0000313" key="2">
    <source>
        <dbReference type="EMBL" id="RNF35059.1"/>
    </source>
</evidence>
<reference evidence="2" key="1">
    <citation type="submission" date="2018-05" db="EMBL/GenBank/DDBJ databases">
        <title>Reclassification of Methylarcula marina and Methylarcula terricola as Paracoccus methylarcula sp.nov., comb.nov. and Paracoccus terricola comb.nov.</title>
        <authorList>
            <person name="Shmareva M.N."/>
            <person name="Doronina N.V."/>
            <person name="Vasilenko O.V."/>
            <person name="Tarlachkov S.V."/>
            <person name="Trotsenko Y.A."/>
        </authorList>
    </citation>
    <scope>NUCLEOTIDE SEQUENCE [LARGE SCALE GENOMIC DNA]</scope>
    <source>
        <strain evidence="2">VKM B-2159</strain>
    </source>
</reference>
<name>A0A3R7LKL9_9RHOB</name>
<sequence length="271" mass="30019">MSDYRQINIDGMFPVTPSSQPAPQLMWIEIDKLVIDDRYQRPLNSGNLAAIRRIAGDFRWSRFSPIVVAPVEGGKYALIDGQHRAHAAALCSFEKIPAMVALVAPEEQALAFIEINTRQIRVNTQSVYRAALTAGETWALRCREAVSDAGCRLMSSNYTTKAKKPGMVFAVSLIKKLIERDQDAVVTKGLTALLEYDPNSVANFSNDLLTPWLGAIAESQVDVNNCLAALREKRPWLVIEAADRLAAEDGRPKAACRREFFAMLLRGRKAA</sequence>
<dbReference type="SUPFAM" id="SSF110849">
    <property type="entry name" value="ParB/Sulfiredoxin"/>
    <property type="match status" value="1"/>
</dbReference>
<dbReference type="EMBL" id="PXNQ02000004">
    <property type="protein sequence ID" value="RNF35059.1"/>
    <property type="molecule type" value="Genomic_DNA"/>
</dbReference>
<keyword evidence="3" id="KW-1185">Reference proteome</keyword>